<evidence type="ECO:0000256" key="1">
    <source>
        <dbReference type="SAM" id="MobiDB-lite"/>
    </source>
</evidence>
<dbReference type="Proteomes" id="UP000588186">
    <property type="component" value="Unassembled WGS sequence"/>
</dbReference>
<feature type="compositionally biased region" description="Basic and acidic residues" evidence="1">
    <location>
        <begin position="22"/>
        <end position="45"/>
    </location>
</feature>
<dbReference type="PROSITE" id="PS51257">
    <property type="entry name" value="PROKAR_LIPOPROTEIN"/>
    <property type="match status" value="1"/>
</dbReference>
<feature type="region of interest" description="Disordered" evidence="1">
    <location>
        <begin position="22"/>
        <end position="69"/>
    </location>
</feature>
<proteinExistence type="predicted"/>
<dbReference type="AlphaFoldDB" id="A0A6V7R4F8"/>
<keyword evidence="2" id="KW-0732">Signal</keyword>
<dbReference type="RefSeq" id="WP_186076341.1">
    <property type="nucleotide sequence ID" value="NZ_CAJEWB010000005.1"/>
</dbReference>
<evidence type="ECO:0000313" key="3">
    <source>
        <dbReference type="EMBL" id="CAD2072260.1"/>
    </source>
</evidence>
<dbReference type="InterPro" id="IPR036699">
    <property type="entry name" value="YehR-like_sf"/>
</dbReference>
<dbReference type="Gene3D" id="3.30.1830.10">
    <property type="entry name" value="YehR-like"/>
    <property type="match status" value="2"/>
</dbReference>
<protein>
    <recommendedName>
        <fullName evidence="5">Lipoprotein</fullName>
    </recommendedName>
</protein>
<organism evidence="3 4">
    <name type="scientific">Phocicoccus pinnipedialis</name>
    <dbReference type="NCBI Taxonomy" id="110845"/>
    <lineage>
        <taxon>Bacteria</taxon>
        <taxon>Bacillati</taxon>
        <taxon>Bacillota</taxon>
        <taxon>Bacilli</taxon>
        <taxon>Bacillales</taxon>
        <taxon>Salinicoccaceae</taxon>
        <taxon>Phocicoccus</taxon>
    </lineage>
</organism>
<feature type="chain" id="PRO_5028257513" description="Lipoprotein" evidence="2">
    <location>
        <begin position="21"/>
        <end position="332"/>
    </location>
</feature>
<evidence type="ECO:0000313" key="4">
    <source>
        <dbReference type="Proteomes" id="UP000588186"/>
    </source>
</evidence>
<accession>A0A6V7R4F8</accession>
<name>A0A6V7R4F8_9BACL</name>
<evidence type="ECO:0000256" key="2">
    <source>
        <dbReference type="SAM" id="SignalP"/>
    </source>
</evidence>
<dbReference type="InterPro" id="IPR009736">
    <property type="entry name" value="DUF1307"/>
</dbReference>
<evidence type="ECO:0008006" key="5">
    <source>
        <dbReference type="Google" id="ProtNLM"/>
    </source>
</evidence>
<dbReference type="EMBL" id="CAJEWB010000005">
    <property type="protein sequence ID" value="CAD2072260.1"/>
    <property type="molecule type" value="Genomic_DNA"/>
</dbReference>
<gene>
    <name evidence="3" type="ORF">JEOPIN946_00358</name>
</gene>
<comment type="caution">
    <text evidence="3">The sequence shown here is derived from an EMBL/GenBank/DDBJ whole genome shotgun (WGS) entry which is preliminary data.</text>
</comment>
<keyword evidence="4" id="KW-1185">Reference proteome</keyword>
<dbReference type="SUPFAM" id="SSF160704">
    <property type="entry name" value="YehR-like"/>
    <property type="match status" value="2"/>
</dbReference>
<sequence length="332" mass="37605">MRKFWLVLLSLSFITLVACSNDDKKTERTEESKNEKTEEVEKEATSSEEATDSEADNNTTSKSLYDESKAKTNVMKKEATGLESSIEMKHAEDVLLEQTQITEGDYSTLGVENEQEARDKIKDIGDAEKYKDQEGVEYKVEYTDNTFIETFKVDYTVADLNLVASMPEGTSKESQFVSYQLSVDNFKKQGYYLEGEQTTEVFRGEKEGYLYEVAILQDGKNKVLKQTTYNEQTYASLDLADKAAAEEKFKDTVKGYEELSKEDGVSFEMKFEEDKFTVDGVIDYEKIADIDKVLAIMGIDPTSKEAKEEARNYTVTASGLLSNGLQYIETKK</sequence>
<reference evidence="3 4" key="1">
    <citation type="submission" date="2020-07" db="EMBL/GenBank/DDBJ databases">
        <authorList>
            <person name="Criscuolo A."/>
        </authorList>
    </citation>
    <scope>NUCLEOTIDE SEQUENCE [LARGE SCALE GENOMIC DNA]</scope>
    <source>
        <strain evidence="3">CIP107946</strain>
    </source>
</reference>
<dbReference type="Pfam" id="PF06998">
    <property type="entry name" value="DUF1307"/>
    <property type="match status" value="2"/>
</dbReference>
<feature type="signal peptide" evidence="2">
    <location>
        <begin position="1"/>
        <end position="20"/>
    </location>
</feature>